<keyword evidence="4" id="KW-1185">Reference proteome</keyword>
<dbReference type="AlphaFoldDB" id="A0AAV6LLC1"/>
<keyword evidence="1" id="KW-0808">Transferase</keyword>
<organism evidence="3 4">
    <name type="scientific">Rhododendron griersonianum</name>
    <dbReference type="NCBI Taxonomy" id="479676"/>
    <lineage>
        <taxon>Eukaryota</taxon>
        <taxon>Viridiplantae</taxon>
        <taxon>Streptophyta</taxon>
        <taxon>Embryophyta</taxon>
        <taxon>Tracheophyta</taxon>
        <taxon>Spermatophyta</taxon>
        <taxon>Magnoliopsida</taxon>
        <taxon>eudicotyledons</taxon>
        <taxon>Gunneridae</taxon>
        <taxon>Pentapetalae</taxon>
        <taxon>asterids</taxon>
        <taxon>Ericales</taxon>
        <taxon>Ericaceae</taxon>
        <taxon>Ericoideae</taxon>
        <taxon>Rhodoreae</taxon>
        <taxon>Rhododendron</taxon>
    </lineage>
</organism>
<dbReference type="InterPro" id="IPR027417">
    <property type="entry name" value="P-loop_NTPase"/>
</dbReference>
<reference evidence="3" key="1">
    <citation type="submission" date="2020-08" db="EMBL/GenBank/DDBJ databases">
        <title>Plant Genome Project.</title>
        <authorList>
            <person name="Zhang R.-G."/>
        </authorList>
    </citation>
    <scope>NUCLEOTIDE SEQUENCE</scope>
    <source>
        <strain evidence="3">WSP0</strain>
        <tissue evidence="3">Leaf</tissue>
    </source>
</reference>
<dbReference type="GO" id="GO:0008146">
    <property type="term" value="F:sulfotransferase activity"/>
    <property type="evidence" value="ECO:0007669"/>
    <property type="project" value="InterPro"/>
</dbReference>
<dbReference type="Proteomes" id="UP000823749">
    <property type="component" value="Chromosome 1"/>
</dbReference>
<dbReference type="EC" id="2.8.2.-" evidence="1"/>
<dbReference type="Pfam" id="PF00685">
    <property type="entry name" value="Sulfotransfer_1"/>
    <property type="match status" value="1"/>
</dbReference>
<proteinExistence type="inferred from homology"/>
<dbReference type="EMBL" id="JACTNZ010000001">
    <property type="protein sequence ID" value="KAG5564926.1"/>
    <property type="molecule type" value="Genomic_DNA"/>
</dbReference>
<dbReference type="InterPro" id="IPR000863">
    <property type="entry name" value="Sulfotransferase_dom"/>
</dbReference>
<evidence type="ECO:0000256" key="1">
    <source>
        <dbReference type="RuleBase" id="RU361155"/>
    </source>
</evidence>
<feature type="domain" description="Sulfotransferase" evidence="2">
    <location>
        <begin position="1"/>
        <end position="57"/>
    </location>
</feature>
<gene>
    <name evidence="3" type="ORF">RHGRI_000959</name>
</gene>
<evidence type="ECO:0000313" key="4">
    <source>
        <dbReference type="Proteomes" id="UP000823749"/>
    </source>
</evidence>
<comment type="caution">
    <text evidence="3">The sequence shown here is derived from an EMBL/GenBank/DDBJ whole genome shotgun (WGS) entry which is preliminary data.</text>
</comment>
<name>A0AAV6LLC1_9ERIC</name>
<dbReference type="Gene3D" id="3.40.50.300">
    <property type="entry name" value="P-loop containing nucleotide triphosphate hydrolases"/>
    <property type="match status" value="1"/>
</dbReference>
<protein>
    <recommendedName>
        <fullName evidence="1">Sulfotransferase</fullName>
        <ecNumber evidence="1">2.8.2.-</ecNumber>
    </recommendedName>
</protein>
<comment type="similarity">
    <text evidence="1">Belongs to the sulfotransferase 1 family.</text>
</comment>
<sequence>MKRDTSVKMKRLTDFLGQPFSMEEDMEHVVEDIIKLCSFHTLRNLRVDKSGYAIHISRMMRSLEKVKLEIGETI</sequence>
<accession>A0AAV6LLC1</accession>
<evidence type="ECO:0000313" key="3">
    <source>
        <dbReference type="EMBL" id="KAG5564926.1"/>
    </source>
</evidence>
<evidence type="ECO:0000259" key="2">
    <source>
        <dbReference type="Pfam" id="PF00685"/>
    </source>
</evidence>